<reference evidence="2" key="1">
    <citation type="journal article" date="2020" name="Microb. Genom.">
        <title>Genetic diversity of clinical and environmental Mucorales isolates obtained from an investigation of mucormycosis cases among solid organ transplant recipients.</title>
        <authorList>
            <person name="Nguyen M.H."/>
            <person name="Kaul D."/>
            <person name="Muto C."/>
            <person name="Cheng S.J."/>
            <person name="Richter R.A."/>
            <person name="Bruno V.M."/>
            <person name="Liu G."/>
            <person name="Beyhan S."/>
            <person name="Sundermann A.J."/>
            <person name="Mounaud S."/>
            <person name="Pasculle A.W."/>
            <person name="Nierman W.C."/>
            <person name="Driscoll E."/>
            <person name="Cumbie R."/>
            <person name="Clancy C.J."/>
            <person name="Dupont C.L."/>
        </authorList>
    </citation>
    <scope>NUCLEOTIDE SEQUENCE</scope>
    <source>
        <strain evidence="2">GL16</strain>
    </source>
</reference>
<feature type="compositionally biased region" description="Low complexity" evidence="1">
    <location>
        <begin position="78"/>
        <end position="92"/>
    </location>
</feature>
<evidence type="ECO:0000313" key="2">
    <source>
        <dbReference type="EMBL" id="KAG1536919.1"/>
    </source>
</evidence>
<dbReference type="Proteomes" id="UP000717996">
    <property type="component" value="Unassembled WGS sequence"/>
</dbReference>
<accession>A0A9P6Y1D8</accession>
<evidence type="ECO:0000256" key="1">
    <source>
        <dbReference type="SAM" id="MobiDB-lite"/>
    </source>
</evidence>
<gene>
    <name evidence="2" type="ORF">G6F51_010683</name>
</gene>
<feature type="compositionally biased region" description="Basic residues" evidence="1">
    <location>
        <begin position="103"/>
        <end position="119"/>
    </location>
</feature>
<comment type="caution">
    <text evidence="2">The sequence shown here is derived from an EMBL/GenBank/DDBJ whole genome shotgun (WGS) entry which is preliminary data.</text>
</comment>
<organism evidence="2 3">
    <name type="scientific">Rhizopus oryzae</name>
    <name type="common">Mucormycosis agent</name>
    <name type="synonym">Rhizopus arrhizus var. delemar</name>
    <dbReference type="NCBI Taxonomy" id="64495"/>
    <lineage>
        <taxon>Eukaryota</taxon>
        <taxon>Fungi</taxon>
        <taxon>Fungi incertae sedis</taxon>
        <taxon>Mucoromycota</taxon>
        <taxon>Mucoromycotina</taxon>
        <taxon>Mucoromycetes</taxon>
        <taxon>Mucorales</taxon>
        <taxon>Mucorineae</taxon>
        <taxon>Rhizopodaceae</taxon>
        <taxon>Rhizopus</taxon>
    </lineage>
</organism>
<feature type="compositionally biased region" description="Low complexity" evidence="1">
    <location>
        <begin position="121"/>
        <end position="155"/>
    </location>
</feature>
<name>A0A9P6Y1D8_RHIOR</name>
<feature type="compositionally biased region" description="Polar residues" evidence="1">
    <location>
        <begin position="168"/>
        <end position="184"/>
    </location>
</feature>
<evidence type="ECO:0000313" key="3">
    <source>
        <dbReference type="Proteomes" id="UP000717996"/>
    </source>
</evidence>
<feature type="region of interest" description="Disordered" evidence="1">
    <location>
        <begin position="71"/>
        <end position="195"/>
    </location>
</feature>
<protein>
    <submittedName>
        <fullName evidence="2">Uncharacterized protein</fullName>
    </submittedName>
</protein>
<dbReference type="AlphaFoldDB" id="A0A9P6Y1D8"/>
<sequence length="306" mass="34251">MGHSSTQILCSTSPICYTISPEPNNRSDSALGLLSDIEYSDNDDMEQQESFDRIYSILSDLIQEANEAVHDGNQERVSLSPKKSSSSSLSNKSKTRQLSDTRRTRKTKISHLPRKHTRHPSSSSISSASSNQPRVSSPIATSSSSSSTSLPSPVTLNRKALFRHTPLRSKSTPINSQRRSQTPRPNKRTRYSEDSVTASFQRLNDSIALVSSLSQHLVTTEDKTYPNLHPLLLLVPLLHIPHSLITMIFDFCTAGPFRIHQTSPFNLTTMVFWTCLFTVTNFMVDQVRPERYLSIKTKRVALPGSF</sequence>
<proteinExistence type="predicted"/>
<dbReference type="OrthoDB" id="2287922at2759"/>
<dbReference type="EMBL" id="JAANIT010002286">
    <property type="protein sequence ID" value="KAG1536919.1"/>
    <property type="molecule type" value="Genomic_DNA"/>
</dbReference>